<name>G5KDQ4_9STRE</name>
<keyword evidence="6 8" id="KW-1133">Transmembrane helix</keyword>
<dbReference type="Pfam" id="PF07690">
    <property type="entry name" value="MFS_1"/>
    <property type="match status" value="1"/>
</dbReference>
<evidence type="ECO:0000259" key="9">
    <source>
        <dbReference type="PROSITE" id="PS50850"/>
    </source>
</evidence>
<dbReference type="SUPFAM" id="SSF103473">
    <property type="entry name" value="MFS general substrate transporter"/>
    <property type="match status" value="1"/>
</dbReference>
<keyword evidence="7 8" id="KW-0472">Membrane</keyword>
<feature type="transmembrane region" description="Helical" evidence="8">
    <location>
        <begin position="273"/>
        <end position="292"/>
    </location>
</feature>
<evidence type="ECO:0000313" key="11">
    <source>
        <dbReference type="Proteomes" id="UP000005388"/>
    </source>
</evidence>
<dbReference type="GO" id="GO:0022857">
    <property type="term" value="F:transmembrane transporter activity"/>
    <property type="evidence" value="ECO:0007669"/>
    <property type="project" value="InterPro"/>
</dbReference>
<feature type="transmembrane region" description="Helical" evidence="8">
    <location>
        <begin position="298"/>
        <end position="320"/>
    </location>
</feature>
<dbReference type="InterPro" id="IPR036259">
    <property type="entry name" value="MFS_trans_sf"/>
</dbReference>
<feature type="transmembrane region" description="Helical" evidence="8">
    <location>
        <begin position="165"/>
        <end position="185"/>
    </location>
</feature>
<evidence type="ECO:0000256" key="4">
    <source>
        <dbReference type="ARBA" id="ARBA00022475"/>
    </source>
</evidence>
<dbReference type="GO" id="GO:0005886">
    <property type="term" value="C:plasma membrane"/>
    <property type="evidence" value="ECO:0007669"/>
    <property type="project" value="UniProtKB-SubCell"/>
</dbReference>
<feature type="transmembrane region" description="Helical" evidence="8">
    <location>
        <begin position="98"/>
        <end position="120"/>
    </location>
</feature>
<evidence type="ECO:0000256" key="5">
    <source>
        <dbReference type="ARBA" id="ARBA00022692"/>
    </source>
</evidence>
<keyword evidence="5 8" id="KW-0812">Transmembrane</keyword>
<dbReference type="EMBL" id="AEUZ02000001">
    <property type="protein sequence ID" value="EHJ57337.1"/>
    <property type="molecule type" value="Genomic_DNA"/>
</dbReference>
<feature type="domain" description="Major facilitator superfamily (MFS) profile" evidence="9">
    <location>
        <begin position="1"/>
        <end position="387"/>
    </location>
</feature>
<feature type="transmembrane region" description="Helical" evidence="8">
    <location>
        <begin position="332"/>
        <end position="356"/>
    </location>
</feature>
<keyword evidence="11" id="KW-1185">Reference proteome</keyword>
<feature type="transmembrane region" description="Helical" evidence="8">
    <location>
        <begin position="73"/>
        <end position="92"/>
    </location>
</feature>
<dbReference type="STRING" id="764291.STRUR_1922"/>
<dbReference type="Proteomes" id="UP000005388">
    <property type="component" value="Unassembled WGS sequence"/>
</dbReference>
<organism evidence="10 11">
    <name type="scientific">Streptococcus urinalis 2285-97</name>
    <dbReference type="NCBI Taxonomy" id="764291"/>
    <lineage>
        <taxon>Bacteria</taxon>
        <taxon>Bacillati</taxon>
        <taxon>Bacillota</taxon>
        <taxon>Bacilli</taxon>
        <taxon>Lactobacillales</taxon>
        <taxon>Streptococcaceae</taxon>
        <taxon>Streptococcus</taxon>
    </lineage>
</organism>
<proteinExistence type="inferred from homology"/>
<evidence type="ECO:0000256" key="6">
    <source>
        <dbReference type="ARBA" id="ARBA00022989"/>
    </source>
</evidence>
<dbReference type="InterPro" id="IPR011701">
    <property type="entry name" value="MFS"/>
</dbReference>
<evidence type="ECO:0000256" key="2">
    <source>
        <dbReference type="ARBA" id="ARBA00008335"/>
    </source>
</evidence>
<dbReference type="PANTHER" id="PTHR43271:SF2">
    <property type="entry name" value="BLL2771 PROTEIN"/>
    <property type="match status" value="1"/>
</dbReference>
<keyword evidence="4" id="KW-1003">Cell membrane</keyword>
<feature type="transmembrane region" description="Helical" evidence="8">
    <location>
        <begin position="141"/>
        <end position="159"/>
    </location>
</feature>
<reference evidence="10 11" key="1">
    <citation type="journal article" date="2014" name="Int. J. Syst. Evol. Microbiol.">
        <title>Phylogenomics and the dynamic genome evolution of the genus Streptococcus.</title>
        <authorList>
            <consortium name="The Broad Institute Genome Sequencing Platform"/>
            <person name="Richards V.P."/>
            <person name="Palmer S.R."/>
            <person name="Pavinski Bitar P.D."/>
            <person name="Qin X."/>
            <person name="Weinstock G.M."/>
            <person name="Highlander S.K."/>
            <person name="Town C.D."/>
            <person name="Burne R.A."/>
            <person name="Stanhope M.J."/>
        </authorList>
    </citation>
    <scope>NUCLEOTIDE SEQUENCE [LARGE SCALE GENOMIC DNA]</scope>
    <source>
        <strain evidence="10 11">2285-97</strain>
    </source>
</reference>
<evidence type="ECO:0000313" key="10">
    <source>
        <dbReference type="EMBL" id="EHJ57337.1"/>
    </source>
</evidence>
<comment type="caution">
    <text evidence="10">The sequence shown here is derived from an EMBL/GenBank/DDBJ whole genome shotgun (WGS) entry which is preliminary data.</text>
</comment>
<evidence type="ECO:0000256" key="1">
    <source>
        <dbReference type="ARBA" id="ARBA00004651"/>
    </source>
</evidence>
<dbReference type="Gene3D" id="1.20.1250.20">
    <property type="entry name" value="MFS general substrate transporter like domains"/>
    <property type="match status" value="1"/>
</dbReference>
<protein>
    <submittedName>
        <fullName evidence="10">Transporter, major facilitator family protein</fullName>
    </submittedName>
</protein>
<evidence type="ECO:0000256" key="3">
    <source>
        <dbReference type="ARBA" id="ARBA00022448"/>
    </source>
</evidence>
<accession>G5KDQ4</accession>
<dbReference type="PROSITE" id="PS50850">
    <property type="entry name" value="MFS"/>
    <property type="match status" value="1"/>
</dbReference>
<evidence type="ECO:0000256" key="8">
    <source>
        <dbReference type="SAM" id="Phobius"/>
    </source>
</evidence>
<sequence>MKSIIEKMSLLSLSLMLVSTFAVAPALPQMMAYYETKGISGSQVELLISLPSFIILAVLLLSPLLSHVLSEKIIISLGLILLALGGSLPAFFTAFPIVFLSRLILGAGIGLINAKAINLISEHYSGSERSKMLGYRGSAEVLGSAIFTMISGFLVSFGWDKAFLIYLFALLILILFLTIVARMPEPSKNVSKLNSENNEKMTKSQLMYLSGMAFYAGFLILVNTAVTLRIPVVIEELGLGNPQESSLILSLMMLMGIVSGFFFNCALRKLGHYFMSVIAFLIGLGMLILWQGYSLTGITVGALIIGLVYSLGVTKVFYTISEKMTTQQLTTATTLILIGCNIGGGGSALVLQLIWQIKANNLFAYLVFGCLSLLLAGFLFIQTQRSILKSSQKRQ</sequence>
<dbReference type="RefSeq" id="WP_006740051.1">
    <property type="nucleotide sequence ID" value="NZ_AEUZ02000001.1"/>
</dbReference>
<keyword evidence="3" id="KW-0813">Transport</keyword>
<feature type="transmembrane region" description="Helical" evidence="8">
    <location>
        <begin position="206"/>
        <end position="226"/>
    </location>
</feature>
<dbReference type="AlphaFoldDB" id="G5KDQ4"/>
<feature type="transmembrane region" description="Helical" evidence="8">
    <location>
        <begin position="362"/>
        <end position="381"/>
    </location>
</feature>
<dbReference type="PANTHER" id="PTHR43271">
    <property type="entry name" value="BLL2771 PROTEIN"/>
    <property type="match status" value="1"/>
</dbReference>
<comment type="subcellular location">
    <subcellularLocation>
        <location evidence="1">Cell membrane</location>
        <topology evidence="1">Multi-pass membrane protein</topology>
    </subcellularLocation>
</comment>
<evidence type="ECO:0000256" key="7">
    <source>
        <dbReference type="ARBA" id="ARBA00023136"/>
    </source>
</evidence>
<comment type="similarity">
    <text evidence="2">Belongs to the major facilitator superfamily.</text>
</comment>
<gene>
    <name evidence="10" type="ORF">STRUR_1922</name>
</gene>
<feature type="transmembrane region" description="Helical" evidence="8">
    <location>
        <begin position="46"/>
        <end position="66"/>
    </location>
</feature>
<feature type="transmembrane region" description="Helical" evidence="8">
    <location>
        <begin position="246"/>
        <end position="266"/>
    </location>
</feature>
<dbReference type="InterPro" id="IPR020846">
    <property type="entry name" value="MFS_dom"/>
</dbReference>
<dbReference type="eggNOG" id="COG2814">
    <property type="taxonomic scope" value="Bacteria"/>
</dbReference>